<dbReference type="Gene3D" id="1.10.10.10">
    <property type="entry name" value="Winged helix-like DNA-binding domain superfamily/Winged helix DNA-binding domain"/>
    <property type="match status" value="1"/>
</dbReference>
<sequence length="235" mass="26477">MTTDRPTTQALPLYLQISEVLLRDIAAGRLVDGERLPPERDMARQHATSVTTLRKALAELESKGLLERIQGSGNYIRAGQGKAIPGEYSMFRLELRTGGGLPTTQLIAVDALRKDHDWGTASEASRVRRLRFIDGRPVAVEEIWLDADSGRVEAAQLSDSLYRYYRLRLGLWITRAEDRVTIDRVPDWAPAAFGPAPGSVTGYIERYSWGRGSEPVEFSRTWFDTRVAHYVQRMT</sequence>
<dbReference type="InterPro" id="IPR000524">
    <property type="entry name" value="Tscrpt_reg_HTH_GntR"/>
</dbReference>
<dbReference type="PRINTS" id="PR00035">
    <property type="entry name" value="HTHGNTR"/>
</dbReference>
<dbReference type="RefSeq" id="WP_074838335.1">
    <property type="nucleotide sequence ID" value="NZ_CATMKJ010000016.1"/>
</dbReference>
<dbReference type="InterPro" id="IPR011663">
    <property type="entry name" value="UTRA"/>
</dbReference>
<organism evidence="5 6">
    <name type="scientific">Marinovum algicola</name>
    <dbReference type="NCBI Taxonomy" id="42444"/>
    <lineage>
        <taxon>Bacteria</taxon>
        <taxon>Pseudomonadati</taxon>
        <taxon>Pseudomonadota</taxon>
        <taxon>Alphaproteobacteria</taxon>
        <taxon>Rhodobacterales</taxon>
        <taxon>Roseobacteraceae</taxon>
        <taxon>Marinovum</taxon>
    </lineage>
</organism>
<evidence type="ECO:0000256" key="3">
    <source>
        <dbReference type="ARBA" id="ARBA00023163"/>
    </source>
</evidence>
<dbReference type="Pfam" id="PF00392">
    <property type="entry name" value="GntR"/>
    <property type="match status" value="1"/>
</dbReference>
<reference evidence="5 6" key="1">
    <citation type="submission" date="2016-10" db="EMBL/GenBank/DDBJ databases">
        <authorList>
            <person name="Varghese N."/>
            <person name="Submissions S."/>
        </authorList>
    </citation>
    <scope>NUCLEOTIDE SEQUENCE [LARGE SCALE GENOMIC DNA]</scope>
    <source>
        <strain evidence="5 6">FF3</strain>
    </source>
</reference>
<dbReference type="Gene3D" id="3.40.1410.10">
    <property type="entry name" value="Chorismate lyase-like"/>
    <property type="match status" value="1"/>
</dbReference>
<evidence type="ECO:0000256" key="2">
    <source>
        <dbReference type="ARBA" id="ARBA00023125"/>
    </source>
</evidence>
<dbReference type="InterPro" id="IPR028978">
    <property type="entry name" value="Chorismate_lyase_/UTRA_dom_sf"/>
</dbReference>
<dbReference type="EMBL" id="FNYY01000018">
    <property type="protein sequence ID" value="SEK00985.1"/>
    <property type="molecule type" value="Genomic_DNA"/>
</dbReference>
<feature type="domain" description="HTH gntR-type" evidence="4">
    <location>
        <begin position="11"/>
        <end position="79"/>
    </location>
</feature>
<dbReference type="InterPro" id="IPR050679">
    <property type="entry name" value="Bact_HTH_transcr_reg"/>
</dbReference>
<protein>
    <submittedName>
        <fullName evidence="5">Transcriptional regulator, GntR family</fullName>
    </submittedName>
</protein>
<accession>A0A975WDG6</accession>
<name>A0A975WDG6_9RHOB</name>
<evidence type="ECO:0000259" key="4">
    <source>
        <dbReference type="PROSITE" id="PS50949"/>
    </source>
</evidence>
<dbReference type="AlphaFoldDB" id="A0A975WDG6"/>
<keyword evidence="6" id="KW-1185">Reference proteome</keyword>
<dbReference type="SUPFAM" id="SSF64288">
    <property type="entry name" value="Chorismate lyase-like"/>
    <property type="match status" value="1"/>
</dbReference>
<dbReference type="Proteomes" id="UP000182932">
    <property type="component" value="Unassembled WGS sequence"/>
</dbReference>
<dbReference type="Pfam" id="PF07702">
    <property type="entry name" value="UTRA"/>
    <property type="match status" value="1"/>
</dbReference>
<dbReference type="GO" id="GO:0003700">
    <property type="term" value="F:DNA-binding transcription factor activity"/>
    <property type="evidence" value="ECO:0007669"/>
    <property type="project" value="InterPro"/>
</dbReference>
<dbReference type="PANTHER" id="PTHR44846:SF1">
    <property type="entry name" value="MANNOSYL-D-GLYCERATE TRANSPORT_METABOLISM SYSTEM REPRESSOR MNGR-RELATED"/>
    <property type="match status" value="1"/>
</dbReference>
<dbReference type="PANTHER" id="PTHR44846">
    <property type="entry name" value="MANNOSYL-D-GLYCERATE TRANSPORT/METABOLISM SYSTEM REPRESSOR MNGR-RELATED"/>
    <property type="match status" value="1"/>
</dbReference>
<proteinExistence type="predicted"/>
<dbReference type="InterPro" id="IPR036388">
    <property type="entry name" value="WH-like_DNA-bd_sf"/>
</dbReference>
<dbReference type="CDD" id="cd07377">
    <property type="entry name" value="WHTH_GntR"/>
    <property type="match status" value="1"/>
</dbReference>
<comment type="caution">
    <text evidence="5">The sequence shown here is derived from an EMBL/GenBank/DDBJ whole genome shotgun (WGS) entry which is preliminary data.</text>
</comment>
<dbReference type="SMART" id="SM00866">
    <property type="entry name" value="UTRA"/>
    <property type="match status" value="1"/>
</dbReference>
<keyword evidence="2" id="KW-0238">DNA-binding</keyword>
<evidence type="ECO:0000313" key="5">
    <source>
        <dbReference type="EMBL" id="SEK00985.1"/>
    </source>
</evidence>
<evidence type="ECO:0000256" key="1">
    <source>
        <dbReference type="ARBA" id="ARBA00023015"/>
    </source>
</evidence>
<dbReference type="GO" id="GO:0045892">
    <property type="term" value="P:negative regulation of DNA-templated transcription"/>
    <property type="evidence" value="ECO:0007669"/>
    <property type="project" value="TreeGrafter"/>
</dbReference>
<keyword evidence="3" id="KW-0804">Transcription</keyword>
<dbReference type="SUPFAM" id="SSF46785">
    <property type="entry name" value="Winged helix' DNA-binding domain"/>
    <property type="match status" value="1"/>
</dbReference>
<dbReference type="InterPro" id="IPR036390">
    <property type="entry name" value="WH_DNA-bd_sf"/>
</dbReference>
<dbReference type="PROSITE" id="PS50949">
    <property type="entry name" value="HTH_GNTR"/>
    <property type="match status" value="1"/>
</dbReference>
<dbReference type="GeneID" id="80820144"/>
<evidence type="ECO:0000313" key="6">
    <source>
        <dbReference type="Proteomes" id="UP000182932"/>
    </source>
</evidence>
<keyword evidence="1" id="KW-0805">Transcription regulation</keyword>
<gene>
    <name evidence="5" type="ORF">SAMN04487940_11833</name>
</gene>
<dbReference type="GO" id="GO:0003677">
    <property type="term" value="F:DNA binding"/>
    <property type="evidence" value="ECO:0007669"/>
    <property type="project" value="UniProtKB-KW"/>
</dbReference>
<dbReference type="SMART" id="SM00345">
    <property type="entry name" value="HTH_GNTR"/>
    <property type="match status" value="1"/>
</dbReference>